<dbReference type="InterPro" id="IPR000551">
    <property type="entry name" value="MerR-type_HTH_dom"/>
</dbReference>
<reference evidence="4" key="1">
    <citation type="submission" date="2016-10" db="EMBL/GenBank/DDBJ databases">
        <authorList>
            <person name="Varghese N."/>
            <person name="Submissions S."/>
        </authorList>
    </citation>
    <scope>NUCLEOTIDE SEQUENCE [LARGE SCALE GENOMIC DNA]</scope>
    <source>
        <strain evidence="4">DSM 13234</strain>
    </source>
</reference>
<dbReference type="SMART" id="SM00422">
    <property type="entry name" value="HTH_MERR"/>
    <property type="match status" value="1"/>
</dbReference>
<name>A0A1H6GQY6_MAGFU</name>
<dbReference type="CDD" id="cd04765">
    <property type="entry name" value="HTH_MlrA-like_sg2"/>
    <property type="match status" value="1"/>
</dbReference>
<dbReference type="Pfam" id="PF13411">
    <property type="entry name" value="MerR_1"/>
    <property type="match status" value="1"/>
</dbReference>
<feature type="domain" description="HTH merR-type" evidence="2">
    <location>
        <begin position="23"/>
        <end position="91"/>
    </location>
</feature>
<dbReference type="RefSeq" id="WP_074764816.1">
    <property type="nucleotide sequence ID" value="NZ_FNWO01000001.1"/>
</dbReference>
<keyword evidence="4" id="KW-1185">Reference proteome</keyword>
<sequence length="207" mass="22227">MSEDDGDLSQGRRSGKSETAFRTISEVADDLEVPQHVLRFWEGRFPQVRPLKRGGGRRYYRPEDVALLRRIRDLLYREGYTIKGVQKLLKESGGGASADPLPASSRPLAFAADEEGEIEFDADADVVPSALPERRPTPVVSSVAPRAPATGIVSGPAIVSGTAPSSVPAAPFTPATPPVRGLGADARVALLDILAELEVLRGLLHRR</sequence>
<dbReference type="SUPFAM" id="SSF46955">
    <property type="entry name" value="Putative DNA-binding domain"/>
    <property type="match status" value="1"/>
</dbReference>
<dbReference type="AlphaFoldDB" id="A0A1H6GQY6"/>
<evidence type="ECO:0000256" key="1">
    <source>
        <dbReference type="SAM" id="MobiDB-lite"/>
    </source>
</evidence>
<protein>
    <submittedName>
        <fullName evidence="3">DNA-binding transcriptional regulator, MerR family</fullName>
    </submittedName>
</protein>
<dbReference type="GO" id="GO:0006355">
    <property type="term" value="P:regulation of DNA-templated transcription"/>
    <property type="evidence" value="ECO:0007669"/>
    <property type="project" value="InterPro"/>
</dbReference>
<dbReference type="Gene3D" id="1.10.1660.10">
    <property type="match status" value="1"/>
</dbReference>
<dbReference type="InterPro" id="IPR009061">
    <property type="entry name" value="DNA-bd_dom_put_sf"/>
</dbReference>
<evidence type="ECO:0000313" key="4">
    <source>
        <dbReference type="Proteomes" id="UP000182983"/>
    </source>
</evidence>
<organism evidence="3 4">
    <name type="scientific">Magnetospirillum fulvum</name>
    <name type="common">Rhodospirillum fulvum</name>
    <dbReference type="NCBI Taxonomy" id="1082"/>
    <lineage>
        <taxon>Bacteria</taxon>
        <taxon>Pseudomonadati</taxon>
        <taxon>Pseudomonadota</taxon>
        <taxon>Alphaproteobacteria</taxon>
        <taxon>Rhodospirillales</taxon>
        <taxon>Rhodospirillaceae</taxon>
        <taxon>Magnetospirillum</taxon>
    </lineage>
</organism>
<evidence type="ECO:0000313" key="3">
    <source>
        <dbReference type="EMBL" id="SEH25819.1"/>
    </source>
</evidence>
<gene>
    <name evidence="3" type="ORF">SAMN04244559_00312</name>
</gene>
<evidence type="ECO:0000259" key="2">
    <source>
        <dbReference type="PROSITE" id="PS50937"/>
    </source>
</evidence>
<accession>A0A1H6GQY6</accession>
<dbReference type="GO" id="GO:0003677">
    <property type="term" value="F:DNA binding"/>
    <property type="evidence" value="ECO:0007669"/>
    <property type="project" value="UniProtKB-KW"/>
</dbReference>
<feature type="region of interest" description="Disordered" evidence="1">
    <location>
        <begin position="1"/>
        <end position="21"/>
    </location>
</feature>
<keyword evidence="3" id="KW-0238">DNA-binding</keyword>
<proteinExistence type="predicted"/>
<dbReference type="OrthoDB" id="9810140at2"/>
<dbReference type="PROSITE" id="PS50937">
    <property type="entry name" value="HTH_MERR_2"/>
    <property type="match status" value="1"/>
</dbReference>
<dbReference type="EMBL" id="FNWO01000001">
    <property type="protein sequence ID" value="SEH25819.1"/>
    <property type="molecule type" value="Genomic_DNA"/>
</dbReference>
<dbReference type="Proteomes" id="UP000182983">
    <property type="component" value="Unassembled WGS sequence"/>
</dbReference>